<keyword evidence="7" id="KW-0411">Iron-sulfur</keyword>
<dbReference type="GO" id="GO:0051539">
    <property type="term" value="F:4 iron, 4 sulfur cluster binding"/>
    <property type="evidence" value="ECO:0007669"/>
    <property type="project" value="UniProtKB-KW"/>
</dbReference>
<dbReference type="InterPro" id="IPR007197">
    <property type="entry name" value="rSAM"/>
</dbReference>
<feature type="domain" description="B12-binding" evidence="8">
    <location>
        <begin position="1"/>
        <end position="139"/>
    </location>
</feature>
<dbReference type="InterPro" id="IPR036724">
    <property type="entry name" value="Cobalamin-bd_sf"/>
</dbReference>
<dbReference type="Gene3D" id="3.80.30.20">
    <property type="entry name" value="tm_1862 like domain"/>
    <property type="match status" value="1"/>
</dbReference>
<evidence type="ECO:0000256" key="4">
    <source>
        <dbReference type="ARBA" id="ARBA00022691"/>
    </source>
</evidence>
<dbReference type="GO" id="GO:0003824">
    <property type="term" value="F:catalytic activity"/>
    <property type="evidence" value="ECO:0007669"/>
    <property type="project" value="InterPro"/>
</dbReference>
<evidence type="ECO:0000256" key="5">
    <source>
        <dbReference type="ARBA" id="ARBA00022723"/>
    </source>
</evidence>
<evidence type="ECO:0000259" key="9">
    <source>
        <dbReference type="PROSITE" id="PS51918"/>
    </source>
</evidence>
<evidence type="ECO:0000256" key="3">
    <source>
        <dbReference type="ARBA" id="ARBA00022679"/>
    </source>
</evidence>
<name>A0A142V8V8_9CHLR</name>
<dbReference type="GO" id="GO:0031419">
    <property type="term" value="F:cobalamin binding"/>
    <property type="evidence" value="ECO:0007669"/>
    <property type="project" value="InterPro"/>
</dbReference>
<dbReference type="PANTHER" id="PTHR43409">
    <property type="entry name" value="ANAEROBIC MAGNESIUM-PROTOPORPHYRIN IX MONOMETHYL ESTER CYCLASE-RELATED"/>
    <property type="match status" value="1"/>
</dbReference>
<dbReference type="SUPFAM" id="SSF102114">
    <property type="entry name" value="Radical SAM enzymes"/>
    <property type="match status" value="1"/>
</dbReference>
<protein>
    <submittedName>
        <fullName evidence="10">Radical SAM/B12-binding domain-containing protein</fullName>
    </submittedName>
</protein>
<dbReference type="RefSeq" id="WP_034376771.1">
    <property type="nucleotide sequence ID" value="NZ_CP011127.1"/>
</dbReference>
<dbReference type="PROSITE" id="PS51332">
    <property type="entry name" value="B12_BINDING"/>
    <property type="match status" value="1"/>
</dbReference>
<evidence type="ECO:0000256" key="1">
    <source>
        <dbReference type="ARBA" id="ARBA00001966"/>
    </source>
</evidence>
<dbReference type="Gene3D" id="3.40.50.280">
    <property type="entry name" value="Cobalamin-binding domain"/>
    <property type="match status" value="1"/>
</dbReference>
<keyword evidence="2" id="KW-0489">Methyltransferase</keyword>
<evidence type="ECO:0000313" key="10">
    <source>
        <dbReference type="EMBL" id="AMU86089.1"/>
    </source>
</evidence>
<dbReference type="InterPro" id="IPR006158">
    <property type="entry name" value="Cobalamin-bd"/>
</dbReference>
<dbReference type="OrthoDB" id="9801659at2"/>
<dbReference type="AlphaFoldDB" id="A0A142V8V8"/>
<keyword evidence="3" id="KW-0808">Transferase</keyword>
<dbReference type="GO" id="GO:0005829">
    <property type="term" value="C:cytosol"/>
    <property type="evidence" value="ECO:0007669"/>
    <property type="project" value="TreeGrafter"/>
</dbReference>
<dbReference type="PANTHER" id="PTHR43409:SF7">
    <property type="entry name" value="BLL1977 PROTEIN"/>
    <property type="match status" value="1"/>
</dbReference>
<dbReference type="GO" id="GO:0046872">
    <property type="term" value="F:metal ion binding"/>
    <property type="evidence" value="ECO:0007669"/>
    <property type="project" value="UniProtKB-KW"/>
</dbReference>
<accession>A0A142V8V8</accession>
<dbReference type="InterPro" id="IPR023404">
    <property type="entry name" value="rSAM_horseshoe"/>
</dbReference>
<dbReference type="Pfam" id="PF04055">
    <property type="entry name" value="Radical_SAM"/>
    <property type="match status" value="1"/>
</dbReference>
<dbReference type="PROSITE" id="PS51918">
    <property type="entry name" value="RADICAL_SAM"/>
    <property type="match status" value="1"/>
</dbReference>
<keyword evidence="4" id="KW-0949">S-adenosyl-L-methionine</keyword>
<dbReference type="SMART" id="SM00729">
    <property type="entry name" value="Elp3"/>
    <property type="match status" value="1"/>
</dbReference>
<keyword evidence="6" id="KW-0408">Iron</keyword>
<feature type="domain" description="Radical SAM core" evidence="9">
    <location>
        <begin position="177"/>
        <end position="399"/>
    </location>
</feature>
<dbReference type="CDD" id="cd01335">
    <property type="entry name" value="Radical_SAM"/>
    <property type="match status" value="1"/>
</dbReference>
<evidence type="ECO:0000256" key="7">
    <source>
        <dbReference type="ARBA" id="ARBA00023014"/>
    </source>
</evidence>
<dbReference type="SFLD" id="SFLDG01123">
    <property type="entry name" value="methyltransferase_(Class_B)"/>
    <property type="match status" value="1"/>
</dbReference>
<dbReference type="PATRIC" id="fig|61435.8.peg.259"/>
<gene>
    <name evidence="10" type="ORF">Dm11a5_0259</name>
</gene>
<dbReference type="Pfam" id="PF02310">
    <property type="entry name" value="B12-binding"/>
    <property type="match status" value="1"/>
</dbReference>
<proteinExistence type="predicted"/>
<sequence length="494" mass="56707">MKILLVNPGTEYKPRFRTYAVFPNGLLYMASVLEGAGHEVKVFDNVVSELTPPDYARDFAPDIVGFSVLTGPCIGNALIQSKEFKALLPGVKVVWGNVHATCTTEQTLKEEAIDFVVRGDGEYTLLELVNRLEKGDGDYAGILGLAWKDKDGRITINQPRPFIHNLDELPDPAWHLIDVPKYWDITLNTSRGCPFKCSFCYNIPFHQGHRADLSVERIVSQIEHLQKNYRVKFIRFFEDNFTFNRKRMREFCRTIIERRIKIKWDTESRADMSEEDVALMAKAGCTSVGIGVETGSKRMLEYLNKGIDLDEMGHTFWRFVRHGIMPRLYIMLAVPGETPADFKETQDMLRKMEDPPFMYMRFVPYPGTPLYEELVANKRIKPPESLEEWAKFSIYFATRGNLSELSDEQITQALSHWAHTYASRRVMFTLRHNPRYLLGAVKNPSEFFKALGSLIKNSLPVAFNKNTNIKPLVLEAVPNRMSGKQEPRLISNYD</sequence>
<evidence type="ECO:0000259" key="8">
    <source>
        <dbReference type="PROSITE" id="PS51332"/>
    </source>
</evidence>
<evidence type="ECO:0000313" key="11">
    <source>
        <dbReference type="Proteomes" id="UP000076394"/>
    </source>
</evidence>
<dbReference type="SFLD" id="SFLDS00029">
    <property type="entry name" value="Radical_SAM"/>
    <property type="match status" value="1"/>
</dbReference>
<dbReference type="InterPro" id="IPR058240">
    <property type="entry name" value="rSAM_sf"/>
</dbReference>
<dbReference type="CDD" id="cd02068">
    <property type="entry name" value="radical_SAM_B12_BD"/>
    <property type="match status" value="1"/>
</dbReference>
<dbReference type="SFLD" id="SFLDG01082">
    <property type="entry name" value="B12-binding_domain_containing"/>
    <property type="match status" value="1"/>
</dbReference>
<dbReference type="Proteomes" id="UP000076394">
    <property type="component" value="Chromosome"/>
</dbReference>
<dbReference type="SUPFAM" id="SSF52242">
    <property type="entry name" value="Cobalamin (vitamin B12)-binding domain"/>
    <property type="match status" value="1"/>
</dbReference>
<evidence type="ECO:0000256" key="6">
    <source>
        <dbReference type="ARBA" id="ARBA00023004"/>
    </source>
</evidence>
<dbReference type="EMBL" id="CP011127">
    <property type="protein sequence ID" value="AMU86089.1"/>
    <property type="molecule type" value="Genomic_DNA"/>
</dbReference>
<dbReference type="InterPro" id="IPR051198">
    <property type="entry name" value="BchE-like"/>
</dbReference>
<reference evidence="10 11" key="1">
    <citation type="submission" date="2015-03" db="EMBL/GenBank/DDBJ databases">
        <title>Genomic characterization of Dehalococcoides mccartyi strain 11a5, an unusal plasmid-containing chloroethene dechlorinator.</title>
        <authorList>
            <person name="Zhao S."/>
            <person name="Ding C."/>
            <person name="He J."/>
        </authorList>
    </citation>
    <scope>NUCLEOTIDE SEQUENCE [LARGE SCALE GENOMIC DNA]</scope>
    <source>
        <strain evidence="10 11">11a5</strain>
    </source>
</reference>
<evidence type="ECO:0000256" key="2">
    <source>
        <dbReference type="ARBA" id="ARBA00022603"/>
    </source>
</evidence>
<dbReference type="InterPro" id="IPR034466">
    <property type="entry name" value="Methyltransferase_Class_B"/>
</dbReference>
<keyword evidence="5" id="KW-0479">Metal-binding</keyword>
<organism evidence="10 11">
    <name type="scientific">Dehalococcoides mccartyi</name>
    <dbReference type="NCBI Taxonomy" id="61435"/>
    <lineage>
        <taxon>Bacteria</taxon>
        <taxon>Bacillati</taxon>
        <taxon>Chloroflexota</taxon>
        <taxon>Dehalococcoidia</taxon>
        <taxon>Dehalococcoidales</taxon>
        <taxon>Dehalococcoidaceae</taxon>
        <taxon>Dehalococcoides</taxon>
    </lineage>
</organism>
<dbReference type="InterPro" id="IPR006638">
    <property type="entry name" value="Elp3/MiaA/NifB-like_rSAM"/>
</dbReference>
<comment type="cofactor">
    <cofactor evidence="1">
        <name>[4Fe-4S] cluster</name>
        <dbReference type="ChEBI" id="CHEBI:49883"/>
    </cofactor>
</comment>